<reference evidence="2" key="1">
    <citation type="submission" date="2017-07" db="EMBL/GenBank/DDBJ databases">
        <title>The cable genome - Insights into the physiology and evolution of filamentous bacteria capable of sulfide oxidation via long distance electron transfer.</title>
        <authorList>
            <person name="Thorup C."/>
            <person name="Bjerg J.T."/>
            <person name="Schreiber L."/>
            <person name="Nielsen L.P."/>
            <person name="Kjeldsen K.U."/>
            <person name="Boesen T."/>
            <person name="Boggild A."/>
            <person name="Meysman F."/>
            <person name="Geelhoed J."/>
            <person name="Schramm A."/>
        </authorList>
    </citation>
    <scope>NUCLEOTIDE SEQUENCE [LARGE SCALE GENOMIC DNA]</scope>
    <source>
        <strain evidence="2">GS</strain>
    </source>
</reference>
<dbReference type="Gene3D" id="2.60.120.10">
    <property type="entry name" value="Jelly Rolls"/>
    <property type="match status" value="1"/>
</dbReference>
<dbReference type="InterPro" id="IPR009327">
    <property type="entry name" value="Cupin_DUF985"/>
</dbReference>
<dbReference type="Pfam" id="PF06172">
    <property type="entry name" value="Cupin_5"/>
    <property type="match status" value="1"/>
</dbReference>
<evidence type="ECO:0000313" key="2">
    <source>
        <dbReference type="EMBL" id="TAA75747.1"/>
    </source>
</evidence>
<dbReference type="CDD" id="cd06121">
    <property type="entry name" value="cupin_YML079wp"/>
    <property type="match status" value="1"/>
</dbReference>
<protein>
    <recommendedName>
        <fullName evidence="1">DUF985 domain-containing protein</fullName>
    </recommendedName>
</protein>
<dbReference type="AlphaFoldDB" id="A0A521G412"/>
<name>A0A521G412_9BACT</name>
<comment type="caution">
    <text evidence="2">The sequence shown here is derived from an EMBL/GenBank/DDBJ whole genome shotgun (WGS) entry which is preliminary data.</text>
</comment>
<feature type="domain" description="DUF985" evidence="1">
    <location>
        <begin position="5"/>
        <end position="138"/>
    </location>
</feature>
<evidence type="ECO:0000313" key="3">
    <source>
        <dbReference type="Proteomes" id="UP000316238"/>
    </source>
</evidence>
<dbReference type="SUPFAM" id="SSF51182">
    <property type="entry name" value="RmlC-like cupins"/>
    <property type="match status" value="1"/>
</dbReference>
<accession>A0A521G412</accession>
<dbReference type="InterPro" id="IPR014710">
    <property type="entry name" value="RmlC-like_jellyroll"/>
</dbReference>
<evidence type="ECO:0000259" key="1">
    <source>
        <dbReference type="Pfam" id="PF06172"/>
    </source>
</evidence>
<proteinExistence type="predicted"/>
<sequence length="169" mass="19153">MTAAELIRLLKLEPHPLEGGYFRRIYESSLRCDCGYGSRPLLTSIYYLLTQESPVGLLHKNRSDILHYHQRGAAVKYIMISPEGSLSEHILGPDIQHGETLQLLVPGGWWKASRLCEGEYALISEAVAPGFDYADNEIATEEMVQRNYSEMLDVLNRCIRQRPSEDADL</sequence>
<organism evidence="2 3">
    <name type="scientific">Candidatus Electronema aureum</name>
    <dbReference type="NCBI Taxonomy" id="2005002"/>
    <lineage>
        <taxon>Bacteria</taxon>
        <taxon>Pseudomonadati</taxon>
        <taxon>Thermodesulfobacteriota</taxon>
        <taxon>Desulfobulbia</taxon>
        <taxon>Desulfobulbales</taxon>
        <taxon>Desulfobulbaceae</taxon>
        <taxon>Candidatus Electronema</taxon>
    </lineage>
</organism>
<keyword evidence="3" id="KW-1185">Reference proteome</keyword>
<dbReference type="InterPro" id="IPR039935">
    <property type="entry name" value="YML079W-like"/>
</dbReference>
<dbReference type="EMBL" id="NQJD01000004">
    <property type="protein sequence ID" value="TAA75747.1"/>
    <property type="molecule type" value="Genomic_DNA"/>
</dbReference>
<dbReference type="PANTHER" id="PTHR33387:SF3">
    <property type="entry name" value="DUF985 DOMAIN-CONTAINING PROTEIN"/>
    <property type="match status" value="1"/>
</dbReference>
<dbReference type="Proteomes" id="UP000316238">
    <property type="component" value="Unassembled WGS sequence"/>
</dbReference>
<dbReference type="PANTHER" id="PTHR33387">
    <property type="entry name" value="RMLC-LIKE JELLY ROLL FOLD PROTEIN"/>
    <property type="match status" value="1"/>
</dbReference>
<dbReference type="InterPro" id="IPR011051">
    <property type="entry name" value="RmlC_Cupin_sf"/>
</dbReference>
<gene>
    <name evidence="2" type="ORF">CDV28_10493</name>
</gene>